<organism evidence="7 8">
    <name type="scientific">Coemansia brasiliensis</name>
    <dbReference type="NCBI Taxonomy" id="2650707"/>
    <lineage>
        <taxon>Eukaryota</taxon>
        <taxon>Fungi</taxon>
        <taxon>Fungi incertae sedis</taxon>
        <taxon>Zoopagomycota</taxon>
        <taxon>Kickxellomycotina</taxon>
        <taxon>Kickxellomycetes</taxon>
        <taxon>Kickxellales</taxon>
        <taxon>Kickxellaceae</taxon>
        <taxon>Coemansia</taxon>
    </lineage>
</organism>
<keyword evidence="2" id="KW-0496">Mitochondrion</keyword>
<keyword evidence="8" id="KW-1185">Reference proteome</keyword>
<dbReference type="InterPro" id="IPR013177">
    <property type="entry name" value="Ribosomal_mS38_C"/>
</dbReference>
<dbReference type="GO" id="GO:0005739">
    <property type="term" value="C:mitochondrion"/>
    <property type="evidence" value="ECO:0007669"/>
    <property type="project" value="UniProtKB-SubCell"/>
</dbReference>
<evidence type="ECO:0000259" key="6">
    <source>
        <dbReference type="SMART" id="SM01155"/>
    </source>
</evidence>
<protein>
    <recommendedName>
        <fullName evidence="4">Small ribosomal subunit protein mS38</fullName>
    </recommendedName>
</protein>
<feature type="region of interest" description="Disordered" evidence="5">
    <location>
        <begin position="42"/>
        <end position="62"/>
    </location>
</feature>
<dbReference type="OrthoDB" id="5540090at2759"/>
<dbReference type="EMBL" id="JANBUW010000005">
    <property type="protein sequence ID" value="KAJ2852109.1"/>
    <property type="molecule type" value="Genomic_DNA"/>
</dbReference>
<feature type="domain" description="Ribosomal protein mS38 C-terminal" evidence="6">
    <location>
        <begin position="250"/>
        <end position="283"/>
    </location>
</feature>
<dbReference type="PANTHER" id="PTHR32035:SF3">
    <property type="entry name" value="SMALL RIBOSOMAL SUBUNIT PROTEIN MS38"/>
    <property type="match status" value="1"/>
</dbReference>
<evidence type="ECO:0000313" key="7">
    <source>
        <dbReference type="EMBL" id="KAJ2852109.1"/>
    </source>
</evidence>
<name>A0A9W8IH74_9FUNG</name>
<evidence type="ECO:0000256" key="2">
    <source>
        <dbReference type="ARBA" id="ARBA00023128"/>
    </source>
</evidence>
<feature type="region of interest" description="Disordered" evidence="5">
    <location>
        <begin position="259"/>
        <end position="283"/>
    </location>
</feature>
<feature type="compositionally biased region" description="Low complexity" evidence="5">
    <location>
        <begin position="42"/>
        <end position="53"/>
    </location>
</feature>
<evidence type="ECO:0000256" key="3">
    <source>
        <dbReference type="ARBA" id="ARBA00035647"/>
    </source>
</evidence>
<dbReference type="Proteomes" id="UP001139887">
    <property type="component" value="Unassembled WGS sequence"/>
</dbReference>
<dbReference type="PANTHER" id="PTHR32035">
    <property type="entry name" value="AURORA KINASE A-INTERACTING PROTEIN"/>
    <property type="match status" value="1"/>
</dbReference>
<evidence type="ECO:0000256" key="4">
    <source>
        <dbReference type="ARBA" id="ARBA00035682"/>
    </source>
</evidence>
<dbReference type="AlphaFoldDB" id="A0A9W8IH74"/>
<evidence type="ECO:0000256" key="5">
    <source>
        <dbReference type="SAM" id="MobiDB-lite"/>
    </source>
</evidence>
<reference evidence="7" key="1">
    <citation type="submission" date="2022-07" db="EMBL/GenBank/DDBJ databases">
        <title>Phylogenomic reconstructions and comparative analyses of Kickxellomycotina fungi.</title>
        <authorList>
            <person name="Reynolds N.K."/>
            <person name="Stajich J.E."/>
            <person name="Barry K."/>
            <person name="Grigoriev I.V."/>
            <person name="Crous P."/>
            <person name="Smith M.E."/>
        </authorList>
    </citation>
    <scope>NUCLEOTIDE SEQUENCE</scope>
    <source>
        <strain evidence="7">NRRL 1566</strain>
    </source>
</reference>
<comment type="caution">
    <text evidence="7">The sequence shown here is derived from an EMBL/GenBank/DDBJ whole genome shotgun (WGS) entry which is preliminary data.</text>
</comment>
<evidence type="ECO:0000313" key="8">
    <source>
        <dbReference type="Proteomes" id="UP001139887"/>
    </source>
</evidence>
<gene>
    <name evidence="7" type="ORF">IWW36_000488</name>
</gene>
<dbReference type="SMART" id="SM01155">
    <property type="entry name" value="DUF1713"/>
    <property type="match status" value="1"/>
</dbReference>
<dbReference type="Pfam" id="PF08213">
    <property type="entry name" value="COX24_C"/>
    <property type="match status" value="1"/>
</dbReference>
<comment type="similarity">
    <text evidence="3">Belongs to the mitochondrion-specific ribosomal protein mS38 family.</text>
</comment>
<comment type="subcellular location">
    <subcellularLocation>
        <location evidence="1">Mitochondrion</location>
    </subcellularLocation>
</comment>
<proteinExistence type="inferred from homology"/>
<accession>A0A9W8IH74</accession>
<evidence type="ECO:0000256" key="1">
    <source>
        <dbReference type="ARBA" id="ARBA00004173"/>
    </source>
</evidence>
<sequence length="283" mass="32319">MKFVRFSFNSKLAKTAAKSSQSNLGAGRFYSVSSKRIPLVTTTTTRQQQQQQQKDIGSINSNKVPKFTVPQSEFLVANLFAQHRQLAGNFETSELDNNIKQEKRQQQQQERGSYKTISELLLCKGQTAAEAKIPHAKLKQIYAAPASVYMHTTVDSMIPEAKHLGPLAEPVLGKDMFADGVSTLNLDQSEVHDFVDDFFDSLVDRTLSNMSGQWSIRREQRETRMLRGSRWMSSELVDPVDQITGQNDYKMSSVLRKRKTKMNKHKHRKLRKKTRALRKRLGK</sequence>